<dbReference type="PANTHER" id="PTHR12903">
    <property type="entry name" value="MITOCHONDRIAL RIBOSOMAL PROTEIN L24"/>
    <property type="match status" value="1"/>
</dbReference>
<evidence type="ECO:0000256" key="4">
    <source>
        <dbReference type="ARBA" id="ARBA00035206"/>
    </source>
</evidence>
<reference evidence="8 9" key="1">
    <citation type="journal article" date="2016" name="Nat. Commun.">
        <title>Thousands of microbial genomes shed light on interconnected biogeochemical processes in an aquifer system.</title>
        <authorList>
            <person name="Anantharaman K."/>
            <person name="Brown C.T."/>
            <person name="Hug L.A."/>
            <person name="Sharon I."/>
            <person name="Castelle C.J."/>
            <person name="Probst A.J."/>
            <person name="Thomas B.C."/>
            <person name="Singh A."/>
            <person name="Wilkins M.J."/>
            <person name="Karaoz U."/>
            <person name="Brodie E.L."/>
            <person name="Williams K.H."/>
            <person name="Hubbard S.S."/>
            <person name="Banfield J.F."/>
        </authorList>
    </citation>
    <scope>NUCLEOTIDE SEQUENCE [LARGE SCALE GENOMIC DNA]</scope>
</reference>
<dbReference type="InterPro" id="IPR005824">
    <property type="entry name" value="KOW"/>
</dbReference>
<evidence type="ECO:0000259" key="7">
    <source>
        <dbReference type="SMART" id="SM00739"/>
    </source>
</evidence>
<keyword evidence="5" id="KW-0694">RNA-binding</keyword>
<keyword evidence="5" id="KW-0699">rRNA-binding</keyword>
<dbReference type="InterPro" id="IPR005825">
    <property type="entry name" value="Ribosomal_uL24_CS"/>
</dbReference>
<dbReference type="GO" id="GO:0003735">
    <property type="term" value="F:structural constituent of ribosome"/>
    <property type="evidence" value="ECO:0007669"/>
    <property type="project" value="InterPro"/>
</dbReference>
<evidence type="ECO:0000256" key="2">
    <source>
        <dbReference type="ARBA" id="ARBA00022980"/>
    </source>
</evidence>
<dbReference type="Proteomes" id="UP000178570">
    <property type="component" value="Unassembled WGS sequence"/>
</dbReference>
<dbReference type="SMART" id="SM00739">
    <property type="entry name" value="KOW"/>
    <property type="match status" value="1"/>
</dbReference>
<dbReference type="InterPro" id="IPR041988">
    <property type="entry name" value="Ribosomal_uL24_KOW"/>
</dbReference>
<dbReference type="SUPFAM" id="SSF50104">
    <property type="entry name" value="Translation proteins SH3-like domain"/>
    <property type="match status" value="1"/>
</dbReference>
<evidence type="ECO:0000313" key="8">
    <source>
        <dbReference type="EMBL" id="OGY40204.1"/>
    </source>
</evidence>
<comment type="function">
    <text evidence="5">One of the proteins that surrounds the polypeptide exit tunnel on the outside of the subunit.</text>
</comment>
<comment type="similarity">
    <text evidence="1 5 6">Belongs to the universal ribosomal protein uL24 family.</text>
</comment>
<dbReference type="STRING" id="1797529.A2570_02870"/>
<dbReference type="GO" id="GO:1990904">
    <property type="term" value="C:ribonucleoprotein complex"/>
    <property type="evidence" value="ECO:0007669"/>
    <property type="project" value="UniProtKB-KW"/>
</dbReference>
<evidence type="ECO:0000313" key="9">
    <source>
        <dbReference type="Proteomes" id="UP000178570"/>
    </source>
</evidence>
<dbReference type="NCBIfam" id="TIGR01079">
    <property type="entry name" value="rplX_bact"/>
    <property type="match status" value="1"/>
</dbReference>
<dbReference type="Pfam" id="PF00467">
    <property type="entry name" value="KOW"/>
    <property type="match status" value="1"/>
</dbReference>
<keyword evidence="3 5" id="KW-0687">Ribonucleoprotein</keyword>
<comment type="caution">
    <text evidence="8">The sequence shown here is derived from an EMBL/GenBank/DDBJ whole genome shotgun (WGS) entry which is preliminary data.</text>
</comment>
<dbReference type="GO" id="GO:0005840">
    <property type="term" value="C:ribosome"/>
    <property type="evidence" value="ECO:0007669"/>
    <property type="project" value="UniProtKB-KW"/>
</dbReference>
<dbReference type="InterPro" id="IPR014722">
    <property type="entry name" value="Rib_uL2_dom2"/>
</dbReference>
<evidence type="ECO:0000256" key="1">
    <source>
        <dbReference type="ARBA" id="ARBA00010618"/>
    </source>
</evidence>
<comment type="subunit">
    <text evidence="5">Part of the 50S ribosomal subunit.</text>
</comment>
<dbReference type="GO" id="GO:0019843">
    <property type="term" value="F:rRNA binding"/>
    <property type="evidence" value="ECO:0007669"/>
    <property type="project" value="UniProtKB-UniRule"/>
</dbReference>
<keyword evidence="2 5" id="KW-0689">Ribosomal protein</keyword>
<dbReference type="AlphaFoldDB" id="A0A1G1XJY1"/>
<evidence type="ECO:0000256" key="6">
    <source>
        <dbReference type="RuleBase" id="RU003477"/>
    </source>
</evidence>
<dbReference type="InterPro" id="IPR008991">
    <property type="entry name" value="Translation_prot_SH3-like_sf"/>
</dbReference>
<dbReference type="InterPro" id="IPR003256">
    <property type="entry name" value="Ribosomal_uL24"/>
</dbReference>
<dbReference type="Gene3D" id="2.30.30.30">
    <property type="match status" value="1"/>
</dbReference>
<protein>
    <recommendedName>
        <fullName evidence="4 5">Large ribosomal subunit protein uL24</fullName>
    </recommendedName>
</protein>
<dbReference type="HAMAP" id="MF_01326_B">
    <property type="entry name" value="Ribosomal_uL24_B"/>
    <property type="match status" value="1"/>
</dbReference>
<evidence type="ECO:0000256" key="5">
    <source>
        <dbReference type="HAMAP-Rule" id="MF_01326"/>
    </source>
</evidence>
<name>A0A1G1XJY1_9BACT</name>
<organism evidence="8 9">
    <name type="scientific">Candidatus Brennerbacteria bacterium RIFOXYD1_FULL_41_16</name>
    <dbReference type="NCBI Taxonomy" id="1797529"/>
    <lineage>
        <taxon>Bacteria</taxon>
        <taxon>Candidatus Brenneribacteriota</taxon>
    </lineage>
</organism>
<dbReference type="EMBL" id="MHHY01000009">
    <property type="protein sequence ID" value="OGY40204.1"/>
    <property type="molecule type" value="Genomic_DNA"/>
</dbReference>
<sequence>MARMKLKLKKGDFVKVVSGKDKGKQAKILRTIPDSGKVVLEGLFLVKKIKRPKKAGEKAEIMNVSMPVFASKLMLICSSCGKASRSGYSLTDKEKTRVCRRCGNKI</sequence>
<proteinExistence type="inferred from homology"/>
<dbReference type="CDD" id="cd06089">
    <property type="entry name" value="KOW_RPL26"/>
    <property type="match status" value="1"/>
</dbReference>
<gene>
    <name evidence="5" type="primary">rplX</name>
    <name evidence="8" type="ORF">A2570_02870</name>
</gene>
<accession>A0A1G1XJY1</accession>
<dbReference type="PROSITE" id="PS01108">
    <property type="entry name" value="RIBOSOMAL_L24"/>
    <property type="match status" value="1"/>
</dbReference>
<dbReference type="InterPro" id="IPR057264">
    <property type="entry name" value="Ribosomal_uL24_C"/>
</dbReference>
<comment type="function">
    <text evidence="5">One of two assembly initiator proteins, it binds directly to the 5'-end of the 23S rRNA, where it nucleates assembly of the 50S subunit.</text>
</comment>
<dbReference type="GO" id="GO:0006412">
    <property type="term" value="P:translation"/>
    <property type="evidence" value="ECO:0007669"/>
    <property type="project" value="UniProtKB-UniRule"/>
</dbReference>
<feature type="domain" description="KOW" evidence="7">
    <location>
        <begin position="7"/>
        <end position="34"/>
    </location>
</feature>
<evidence type="ECO:0000256" key="3">
    <source>
        <dbReference type="ARBA" id="ARBA00023274"/>
    </source>
</evidence>
<dbReference type="Pfam" id="PF17136">
    <property type="entry name" value="ribosomal_L24"/>
    <property type="match status" value="1"/>
</dbReference>